<evidence type="ECO:0000313" key="1">
    <source>
        <dbReference type="EMBL" id="KAF5795371.1"/>
    </source>
</evidence>
<dbReference type="EMBL" id="MNCJ02000323">
    <property type="protein sequence ID" value="KAF5795371.1"/>
    <property type="molecule type" value="Genomic_DNA"/>
</dbReference>
<name>A0A9K3IEB0_HELAN</name>
<proteinExistence type="predicted"/>
<keyword evidence="2" id="KW-1185">Reference proteome</keyword>
<dbReference type="AlphaFoldDB" id="A0A9K3IEB0"/>
<reference evidence="1" key="2">
    <citation type="submission" date="2020-06" db="EMBL/GenBank/DDBJ databases">
        <title>Helianthus annuus Genome sequencing and assembly Release 2.</title>
        <authorList>
            <person name="Gouzy J."/>
            <person name="Langlade N."/>
            <person name="Munos S."/>
        </authorList>
    </citation>
    <scope>NUCLEOTIDE SEQUENCE</scope>
    <source>
        <tissue evidence="1">Leaves</tissue>
    </source>
</reference>
<reference evidence="1" key="1">
    <citation type="journal article" date="2017" name="Nature">
        <title>The sunflower genome provides insights into oil metabolism, flowering and Asterid evolution.</title>
        <authorList>
            <person name="Badouin H."/>
            <person name="Gouzy J."/>
            <person name="Grassa C.J."/>
            <person name="Murat F."/>
            <person name="Staton S.E."/>
            <person name="Cottret L."/>
            <person name="Lelandais-Briere C."/>
            <person name="Owens G.L."/>
            <person name="Carrere S."/>
            <person name="Mayjonade B."/>
            <person name="Legrand L."/>
            <person name="Gill N."/>
            <person name="Kane N.C."/>
            <person name="Bowers J.E."/>
            <person name="Hubner S."/>
            <person name="Bellec A."/>
            <person name="Berard A."/>
            <person name="Berges H."/>
            <person name="Blanchet N."/>
            <person name="Boniface M.C."/>
            <person name="Brunel D."/>
            <person name="Catrice O."/>
            <person name="Chaidir N."/>
            <person name="Claudel C."/>
            <person name="Donnadieu C."/>
            <person name="Faraut T."/>
            <person name="Fievet G."/>
            <person name="Helmstetter N."/>
            <person name="King M."/>
            <person name="Knapp S.J."/>
            <person name="Lai Z."/>
            <person name="Le Paslier M.C."/>
            <person name="Lippi Y."/>
            <person name="Lorenzon L."/>
            <person name="Mandel J.R."/>
            <person name="Marage G."/>
            <person name="Marchand G."/>
            <person name="Marquand E."/>
            <person name="Bret-Mestries E."/>
            <person name="Morien E."/>
            <person name="Nambeesan S."/>
            <person name="Nguyen T."/>
            <person name="Pegot-Espagnet P."/>
            <person name="Pouilly N."/>
            <person name="Raftis F."/>
            <person name="Sallet E."/>
            <person name="Schiex T."/>
            <person name="Thomas J."/>
            <person name="Vandecasteele C."/>
            <person name="Vares D."/>
            <person name="Vear F."/>
            <person name="Vautrin S."/>
            <person name="Crespi M."/>
            <person name="Mangin B."/>
            <person name="Burke J.M."/>
            <person name="Salse J."/>
            <person name="Munos S."/>
            <person name="Vincourt P."/>
            <person name="Rieseberg L.H."/>
            <person name="Langlade N.B."/>
        </authorList>
    </citation>
    <scope>NUCLEOTIDE SEQUENCE</scope>
    <source>
        <tissue evidence="1">Leaves</tissue>
    </source>
</reference>
<sequence>MPPGPSPNLDLAAAAAADDVVLEVVAAVWQPTHHIHKPLNVGS</sequence>
<accession>A0A9K3IEB0</accession>
<comment type="caution">
    <text evidence="1">The sequence shown here is derived from an EMBL/GenBank/DDBJ whole genome shotgun (WGS) entry which is preliminary data.</text>
</comment>
<dbReference type="Proteomes" id="UP000215914">
    <property type="component" value="Unassembled WGS sequence"/>
</dbReference>
<organism evidence="1 2">
    <name type="scientific">Helianthus annuus</name>
    <name type="common">Common sunflower</name>
    <dbReference type="NCBI Taxonomy" id="4232"/>
    <lineage>
        <taxon>Eukaryota</taxon>
        <taxon>Viridiplantae</taxon>
        <taxon>Streptophyta</taxon>
        <taxon>Embryophyta</taxon>
        <taxon>Tracheophyta</taxon>
        <taxon>Spermatophyta</taxon>
        <taxon>Magnoliopsida</taxon>
        <taxon>eudicotyledons</taxon>
        <taxon>Gunneridae</taxon>
        <taxon>Pentapetalae</taxon>
        <taxon>asterids</taxon>
        <taxon>campanulids</taxon>
        <taxon>Asterales</taxon>
        <taxon>Asteraceae</taxon>
        <taxon>Asteroideae</taxon>
        <taxon>Heliantheae alliance</taxon>
        <taxon>Heliantheae</taxon>
        <taxon>Helianthus</taxon>
    </lineage>
</organism>
<protein>
    <submittedName>
        <fullName evidence="1">Uncharacterized protein</fullName>
    </submittedName>
</protein>
<dbReference type="Gramene" id="mRNA:HanXRQr2_Chr08g0338891">
    <property type="protein sequence ID" value="mRNA:HanXRQr2_Chr08g0338891"/>
    <property type="gene ID" value="HanXRQr2_Chr08g0338891"/>
</dbReference>
<gene>
    <name evidence="1" type="ORF">HanXRQr2_Chr08g0338891</name>
</gene>
<evidence type="ECO:0000313" key="2">
    <source>
        <dbReference type="Proteomes" id="UP000215914"/>
    </source>
</evidence>